<dbReference type="PANTHER" id="PTHR10000">
    <property type="entry name" value="PHOSPHOSERINE PHOSPHATASE"/>
    <property type="match status" value="1"/>
</dbReference>
<dbReference type="Pfam" id="PF08282">
    <property type="entry name" value="Hydrolase_3"/>
    <property type="match status" value="2"/>
</dbReference>
<comment type="caution">
    <text evidence="2">The sequence shown here is derived from an EMBL/GenBank/DDBJ whole genome shotgun (WGS) entry which is preliminary data.</text>
</comment>
<dbReference type="Gene3D" id="3.40.50.1000">
    <property type="entry name" value="HAD superfamily/HAD-like"/>
    <property type="match status" value="1"/>
</dbReference>
<gene>
    <name evidence="2" type="ORF">ENL47_11165</name>
</gene>
<dbReference type="EMBL" id="DRUB01000226">
    <property type="protein sequence ID" value="HHR97323.1"/>
    <property type="molecule type" value="Genomic_DNA"/>
</dbReference>
<accession>A0A7C5UUX1</accession>
<dbReference type="SUPFAM" id="SSF56784">
    <property type="entry name" value="HAD-like"/>
    <property type="match status" value="1"/>
</dbReference>
<dbReference type="GO" id="GO:0000287">
    <property type="term" value="F:magnesium ion binding"/>
    <property type="evidence" value="ECO:0007669"/>
    <property type="project" value="TreeGrafter"/>
</dbReference>
<sequence length="256" mass="28763">MGQSESDVINEISNVFGGDKPHILFVDIDGVLTISRSSYVLDLEAVEELRKVEELGISVCLTSGNSYPTVLTLQRYLGFSPMFIAENGCVIQIRKQLIKICRESLDDIVNKISNIFKLQPSDSNMYRLCDRAFRIPEELRVDVAKVRELEKRIVELFPNIYAMYTGYVLHIYSRDCGKGKAMEILAKYINIDLSKSIAIGDSVTDIDMLKVAGLAIVVGDADEEAKQVADIVLPYKASNSTKFFLKTLIKYIKNFV</sequence>
<dbReference type="Gene3D" id="3.90.1070.10">
    <property type="match status" value="1"/>
</dbReference>
<reference evidence="2" key="1">
    <citation type="journal article" date="2020" name="mSystems">
        <title>Genome- and Community-Level Interaction Insights into Carbon Utilization and Element Cycling Functions of Hydrothermarchaeota in Hydrothermal Sediment.</title>
        <authorList>
            <person name="Zhou Z."/>
            <person name="Liu Y."/>
            <person name="Xu W."/>
            <person name="Pan J."/>
            <person name="Luo Z.H."/>
            <person name="Li M."/>
        </authorList>
    </citation>
    <scope>NUCLEOTIDE SEQUENCE [LARGE SCALE GENOMIC DNA]</scope>
    <source>
        <strain evidence="2">SpSt-1</strain>
    </source>
</reference>
<dbReference type="PANTHER" id="PTHR10000:SF8">
    <property type="entry name" value="HAD SUPERFAMILY HYDROLASE-LIKE, TYPE 3"/>
    <property type="match status" value="1"/>
</dbReference>
<organism evidence="2">
    <name type="scientific">Ignisphaera aggregans</name>
    <dbReference type="NCBI Taxonomy" id="334771"/>
    <lineage>
        <taxon>Archaea</taxon>
        <taxon>Thermoproteota</taxon>
        <taxon>Thermoprotei</taxon>
        <taxon>Desulfurococcales</taxon>
        <taxon>Desulfurococcaceae</taxon>
        <taxon>Ignisphaera</taxon>
    </lineage>
</organism>
<dbReference type="GO" id="GO:0008967">
    <property type="term" value="F:phosphoglycolate phosphatase activity"/>
    <property type="evidence" value="ECO:0007669"/>
    <property type="project" value="UniProtKB-UniRule"/>
</dbReference>
<proteinExistence type="predicted"/>
<dbReference type="InterPro" id="IPR023214">
    <property type="entry name" value="HAD_sf"/>
</dbReference>
<dbReference type="GO" id="GO:0005829">
    <property type="term" value="C:cytosol"/>
    <property type="evidence" value="ECO:0007669"/>
    <property type="project" value="TreeGrafter"/>
</dbReference>
<name>A0A7C5UUX1_9CREN</name>
<evidence type="ECO:0000313" key="2">
    <source>
        <dbReference type="EMBL" id="HHR97323.1"/>
    </source>
</evidence>
<dbReference type="NCBIfam" id="TIGR01487">
    <property type="entry name" value="Pglycolate_arch"/>
    <property type="match status" value="1"/>
</dbReference>
<protein>
    <recommendedName>
        <fullName evidence="1">Phosphoglycolate phosphatase</fullName>
        <ecNumber evidence="1">3.1.3.18</ecNumber>
    </recommendedName>
</protein>
<dbReference type="AlphaFoldDB" id="A0A7C5UUX1"/>
<evidence type="ECO:0000256" key="1">
    <source>
        <dbReference type="NCBIfam" id="TIGR01487"/>
    </source>
</evidence>
<dbReference type="InterPro" id="IPR036412">
    <property type="entry name" value="HAD-like_sf"/>
</dbReference>
<dbReference type="EC" id="3.1.3.18" evidence="1"/>
<keyword evidence="2" id="KW-0378">Hydrolase</keyword>